<feature type="chain" id="PRO_5040494500" evidence="3">
    <location>
        <begin position="27"/>
        <end position="364"/>
    </location>
</feature>
<keyword evidence="2 5" id="KW-0378">Hydrolase</keyword>
<evidence type="ECO:0000259" key="4">
    <source>
        <dbReference type="Pfam" id="PF02275"/>
    </source>
</evidence>
<dbReference type="SUPFAM" id="SSF56235">
    <property type="entry name" value="N-terminal nucleophile aminohydrolases (Ntn hydrolases)"/>
    <property type="match status" value="1"/>
</dbReference>
<dbReference type="EMBL" id="CP093245">
    <property type="protein sequence ID" value="UNH29930.1"/>
    <property type="molecule type" value="Genomic_DNA"/>
</dbReference>
<evidence type="ECO:0000313" key="6">
    <source>
        <dbReference type="Proteomes" id="UP000829116"/>
    </source>
</evidence>
<feature type="signal peptide" evidence="3">
    <location>
        <begin position="1"/>
        <end position="26"/>
    </location>
</feature>
<dbReference type="Proteomes" id="UP000829116">
    <property type="component" value="Chromosome"/>
</dbReference>
<dbReference type="RefSeq" id="WP_241500888.1">
    <property type="nucleotide sequence ID" value="NZ_CAWQWN010000001.1"/>
</dbReference>
<dbReference type="CDD" id="cd01902">
    <property type="entry name" value="Ntn_CGH"/>
    <property type="match status" value="1"/>
</dbReference>
<evidence type="ECO:0000256" key="2">
    <source>
        <dbReference type="ARBA" id="ARBA00022801"/>
    </source>
</evidence>
<evidence type="ECO:0000256" key="3">
    <source>
        <dbReference type="SAM" id="SignalP"/>
    </source>
</evidence>
<proteinExistence type="inferred from homology"/>
<feature type="domain" description="Choloylglycine hydrolase/NAAA C-terminal" evidence="4">
    <location>
        <begin position="32"/>
        <end position="318"/>
    </location>
</feature>
<dbReference type="InterPro" id="IPR029055">
    <property type="entry name" value="Ntn_hydrolases_N"/>
</dbReference>
<dbReference type="InterPro" id="IPR052193">
    <property type="entry name" value="Peptidase_C59"/>
</dbReference>
<comment type="similarity">
    <text evidence="1">Belongs to the peptidase C59 family.</text>
</comment>
<keyword evidence="3" id="KW-0732">Signal</keyword>
<dbReference type="GO" id="GO:0016787">
    <property type="term" value="F:hydrolase activity"/>
    <property type="evidence" value="ECO:0007669"/>
    <property type="project" value="UniProtKB-KW"/>
</dbReference>
<dbReference type="GeneID" id="79717890"/>
<dbReference type="Gene3D" id="3.60.60.10">
    <property type="entry name" value="Penicillin V Acylase, Chain A"/>
    <property type="match status" value="1"/>
</dbReference>
<dbReference type="Pfam" id="PF02275">
    <property type="entry name" value="CBAH"/>
    <property type="match status" value="1"/>
</dbReference>
<dbReference type="PROSITE" id="PS51257">
    <property type="entry name" value="PROKAR_LIPOPROTEIN"/>
    <property type="match status" value="1"/>
</dbReference>
<dbReference type="AlphaFoldDB" id="A0A9Q8V2L7"/>
<name>A0A9Q8V2L7_9GAMM</name>
<accession>A0A9Q8V2L7</accession>
<gene>
    <name evidence="5" type="ORF">MNY72_11270</name>
</gene>
<organism evidence="5 6">
    <name type="scientific">Moellerella wisconsensis</name>
    <dbReference type="NCBI Taxonomy" id="158849"/>
    <lineage>
        <taxon>Bacteria</taxon>
        <taxon>Pseudomonadati</taxon>
        <taxon>Pseudomonadota</taxon>
        <taxon>Gammaproteobacteria</taxon>
        <taxon>Enterobacterales</taxon>
        <taxon>Morganellaceae</taxon>
        <taxon>Moellerella</taxon>
    </lineage>
</organism>
<evidence type="ECO:0000313" key="5">
    <source>
        <dbReference type="EMBL" id="UNH29930.1"/>
    </source>
</evidence>
<dbReference type="PANTHER" id="PTHR35527:SF2">
    <property type="entry name" value="HYDROLASE"/>
    <property type="match status" value="1"/>
</dbReference>
<sequence length="364" mass="40220">MSILKKCILKKCIVAGLTLAATSMTAVVSQACTRIVYLGENQQIMTTRTMDWKYDIGTNLWIFPRGMERNGVAGENSLKWHSKYGSVVASGYDISTTDGVNEKGLVTNLLWLAESEYPKEGDKNPALSISVWAQYMLDNYATVAEAVASLEKSPLSVVTDNVPGQARLATLHLALSDASGDSAIIEYIDGKQVIHHGKQYQVMTNSPTFEKQLAMEEYWQGIGGTVMLPGTNRSADRFARASFYINAIPQNTTANKAVASVFSVIRNVSVPYGLNTTDAPEISSTRWRTLVDHKRQLYFFESALTPNIFWTDLKKIDFSAETGKVQKLDLGVEQSNIFSGDATALYKESKPFIFQGLTEKELGY</sequence>
<dbReference type="InterPro" id="IPR029132">
    <property type="entry name" value="CBAH/NAAA_C"/>
</dbReference>
<evidence type="ECO:0000256" key="1">
    <source>
        <dbReference type="ARBA" id="ARBA00006625"/>
    </source>
</evidence>
<dbReference type="PANTHER" id="PTHR35527">
    <property type="entry name" value="CHOLOYLGLYCINE HYDROLASE"/>
    <property type="match status" value="1"/>
</dbReference>
<reference evidence="5" key="1">
    <citation type="submission" date="2022-03" db="EMBL/GenBank/DDBJ databases">
        <title>ESBL-producing Moellerella wisconsensis and Escherichia marmotae isolated from wild game meat.</title>
        <authorList>
            <person name="Biggel M."/>
        </authorList>
    </citation>
    <scope>NUCLEOTIDE SEQUENCE</scope>
    <source>
        <strain evidence="5">W51</strain>
    </source>
</reference>
<protein>
    <submittedName>
        <fullName evidence="5">Linear amide C-N hydrolase</fullName>
    </submittedName>
</protein>